<dbReference type="Gene3D" id="3.40.720.10">
    <property type="entry name" value="Alkaline Phosphatase, subunit A"/>
    <property type="match status" value="1"/>
</dbReference>
<reference evidence="2" key="1">
    <citation type="journal article" date="2019" name="Int. J. Syst. Evol. Microbiol.">
        <title>The Global Catalogue of Microorganisms (GCM) 10K type strain sequencing project: providing services to taxonomists for standard genome sequencing and annotation.</title>
        <authorList>
            <consortium name="The Broad Institute Genomics Platform"/>
            <consortium name="The Broad Institute Genome Sequencing Center for Infectious Disease"/>
            <person name="Wu L."/>
            <person name="Ma J."/>
        </authorList>
    </citation>
    <scope>NUCLEOTIDE SEQUENCE [LARGE SCALE GENOMIC DNA]</scope>
    <source>
        <strain evidence="2">JCM 19015</strain>
    </source>
</reference>
<sequence length="269" mass="28824">MDRLHLLLVGVDGLRLDLATRARAPHLHALLARGAETRMTMPVPTISGPGWATLLTGASHEEHGVVDNRFVGSRLASFPDLLSRAVFADPSRTTFAAAAWPPLVDPAGVGPIIHTRDEQRRAERHRVVVRDGETYGYRTTDAEIADFAVAGLHAAGPDVSFVYFSGADEAAHVYGAVSRPYVEAVGRIDVHLGRLLAVVDRRAREGEPWLVAVTTDHGHLDGGGHGGGEPEVVASFVARAAWNTALDEWPAEMPPTELTPRLLAALARG</sequence>
<evidence type="ECO:0008006" key="3">
    <source>
        <dbReference type="Google" id="ProtNLM"/>
    </source>
</evidence>
<dbReference type="SUPFAM" id="SSF53649">
    <property type="entry name" value="Alkaline phosphatase-like"/>
    <property type="match status" value="1"/>
</dbReference>
<evidence type="ECO:0000313" key="1">
    <source>
        <dbReference type="EMBL" id="GAA4748256.1"/>
    </source>
</evidence>
<dbReference type="InterPro" id="IPR002591">
    <property type="entry name" value="Phosphodiest/P_Trfase"/>
</dbReference>
<dbReference type="Proteomes" id="UP001500121">
    <property type="component" value="Unassembled WGS sequence"/>
</dbReference>
<dbReference type="Pfam" id="PF01663">
    <property type="entry name" value="Phosphodiest"/>
    <property type="match status" value="1"/>
</dbReference>
<dbReference type="PANTHER" id="PTHR10151:SF120">
    <property type="entry name" value="BIS(5'-ADENOSYL)-TRIPHOSPHATASE"/>
    <property type="match status" value="1"/>
</dbReference>
<dbReference type="EMBL" id="BAABLP010000004">
    <property type="protein sequence ID" value="GAA4748256.1"/>
    <property type="molecule type" value="Genomic_DNA"/>
</dbReference>
<evidence type="ECO:0000313" key="2">
    <source>
        <dbReference type="Proteomes" id="UP001500121"/>
    </source>
</evidence>
<proteinExistence type="predicted"/>
<organism evidence="1 2">
    <name type="scientific">Amnibacterium soli</name>
    <dbReference type="NCBI Taxonomy" id="1282736"/>
    <lineage>
        <taxon>Bacteria</taxon>
        <taxon>Bacillati</taxon>
        <taxon>Actinomycetota</taxon>
        <taxon>Actinomycetes</taxon>
        <taxon>Micrococcales</taxon>
        <taxon>Microbacteriaceae</taxon>
        <taxon>Amnibacterium</taxon>
    </lineage>
</organism>
<name>A0ABP8Z6N7_9MICO</name>
<keyword evidence="2" id="KW-1185">Reference proteome</keyword>
<dbReference type="RefSeq" id="WP_345481070.1">
    <property type="nucleotide sequence ID" value="NZ_BAABLP010000004.1"/>
</dbReference>
<gene>
    <name evidence="1" type="ORF">GCM10025783_20520</name>
</gene>
<protein>
    <recommendedName>
        <fullName evidence="3">Phosphodiesterase</fullName>
    </recommendedName>
</protein>
<dbReference type="InterPro" id="IPR017850">
    <property type="entry name" value="Alkaline_phosphatase_core_sf"/>
</dbReference>
<comment type="caution">
    <text evidence="1">The sequence shown here is derived from an EMBL/GenBank/DDBJ whole genome shotgun (WGS) entry which is preliminary data.</text>
</comment>
<dbReference type="PANTHER" id="PTHR10151">
    <property type="entry name" value="ECTONUCLEOTIDE PYROPHOSPHATASE/PHOSPHODIESTERASE"/>
    <property type="match status" value="1"/>
</dbReference>
<accession>A0ABP8Z6N7</accession>